<comment type="subunit">
    <text evidence="1">Binds ribosomal protein uS19.</text>
</comment>
<evidence type="ECO:0000313" key="5">
    <source>
        <dbReference type="Proteomes" id="UP000178485"/>
    </source>
</evidence>
<dbReference type="RefSeq" id="WP_071136687.1">
    <property type="nucleotide sequence ID" value="NZ_DUQN01000029.1"/>
</dbReference>
<dbReference type="STRING" id="1642646.ING2E5A_1320"/>
<dbReference type="InterPro" id="IPR009000">
    <property type="entry name" value="Transl_B-barrel_sf"/>
</dbReference>
<dbReference type="GO" id="GO:0005840">
    <property type="term" value="C:ribosome"/>
    <property type="evidence" value="ECO:0007669"/>
    <property type="project" value="InterPro"/>
</dbReference>
<dbReference type="GO" id="GO:0042274">
    <property type="term" value="P:ribosomal small subunit biogenesis"/>
    <property type="evidence" value="ECO:0007669"/>
    <property type="project" value="UniProtKB-UniRule"/>
</dbReference>
<name>A0A1G4G6J5_9BACT</name>
<evidence type="ECO:0000259" key="2">
    <source>
        <dbReference type="Pfam" id="PF01782"/>
    </source>
</evidence>
<dbReference type="Pfam" id="PF24986">
    <property type="entry name" value="PRC_RimM"/>
    <property type="match status" value="1"/>
</dbReference>
<proteinExistence type="inferred from homology"/>
<dbReference type="Gene3D" id="2.40.30.60">
    <property type="entry name" value="RimM"/>
    <property type="match status" value="1"/>
</dbReference>
<dbReference type="HAMAP" id="MF_00014">
    <property type="entry name" value="Ribosome_mat_RimM"/>
    <property type="match status" value="1"/>
</dbReference>
<dbReference type="KEGG" id="pmuc:ING2E5A_1320"/>
<dbReference type="EMBL" id="LT608328">
    <property type="protein sequence ID" value="SCM57398.1"/>
    <property type="molecule type" value="Genomic_DNA"/>
</dbReference>
<dbReference type="GO" id="GO:0005737">
    <property type="term" value="C:cytoplasm"/>
    <property type="evidence" value="ECO:0007669"/>
    <property type="project" value="UniProtKB-SubCell"/>
</dbReference>
<protein>
    <recommendedName>
        <fullName evidence="1">Ribosome maturation factor RimM</fullName>
    </recommendedName>
</protein>
<dbReference type="InterPro" id="IPR036976">
    <property type="entry name" value="RimM_N_sf"/>
</dbReference>
<evidence type="ECO:0000259" key="3">
    <source>
        <dbReference type="Pfam" id="PF24986"/>
    </source>
</evidence>
<dbReference type="AlphaFoldDB" id="A0A1G4G6J5"/>
<keyword evidence="5" id="KW-1185">Reference proteome</keyword>
<evidence type="ECO:0000313" key="4">
    <source>
        <dbReference type="EMBL" id="SCM57398.1"/>
    </source>
</evidence>
<comment type="domain">
    <text evidence="1">The PRC barrel domain binds ribosomal protein uS19.</text>
</comment>
<dbReference type="InterPro" id="IPR011033">
    <property type="entry name" value="PRC_barrel-like_sf"/>
</dbReference>
<dbReference type="GO" id="GO:0006364">
    <property type="term" value="P:rRNA processing"/>
    <property type="evidence" value="ECO:0007669"/>
    <property type="project" value="UniProtKB-UniRule"/>
</dbReference>
<dbReference type="GO" id="GO:0043022">
    <property type="term" value="F:ribosome binding"/>
    <property type="evidence" value="ECO:0007669"/>
    <property type="project" value="InterPro"/>
</dbReference>
<dbReference type="InterPro" id="IPR002676">
    <property type="entry name" value="RimM_N"/>
</dbReference>
<dbReference type="Gene3D" id="2.30.30.240">
    <property type="entry name" value="PRC-barrel domain"/>
    <property type="match status" value="1"/>
</dbReference>
<comment type="function">
    <text evidence="1">An accessory protein needed during the final step in the assembly of 30S ribosomal subunit, possibly for assembly of the head region. Essential for efficient processing of 16S rRNA. May be needed both before and after RbfA during the maturation of 16S rRNA. It has affinity for free ribosomal 30S subunits but not for 70S ribosomes.</text>
</comment>
<comment type="similarity">
    <text evidence="1">Belongs to the RimM family.</text>
</comment>
<keyword evidence="1" id="KW-0690">Ribosome biogenesis</keyword>
<dbReference type="SUPFAM" id="SSF50346">
    <property type="entry name" value="PRC-barrel domain"/>
    <property type="match status" value="1"/>
</dbReference>
<dbReference type="Pfam" id="PF01782">
    <property type="entry name" value="RimM"/>
    <property type="match status" value="1"/>
</dbReference>
<comment type="subcellular location">
    <subcellularLocation>
        <location evidence="1">Cytoplasm</location>
    </subcellularLocation>
</comment>
<organism evidence="4 5">
    <name type="scientific">Petrimonas mucosa</name>
    <dbReference type="NCBI Taxonomy" id="1642646"/>
    <lineage>
        <taxon>Bacteria</taxon>
        <taxon>Pseudomonadati</taxon>
        <taxon>Bacteroidota</taxon>
        <taxon>Bacteroidia</taxon>
        <taxon>Bacteroidales</taxon>
        <taxon>Dysgonomonadaceae</taxon>
        <taxon>Petrimonas</taxon>
    </lineage>
</organism>
<reference evidence="4 5" key="1">
    <citation type="submission" date="2016-08" db="EMBL/GenBank/DDBJ databases">
        <authorList>
            <person name="Seilhamer J.J."/>
        </authorList>
    </citation>
    <scope>NUCLEOTIDE SEQUENCE [LARGE SCALE GENOMIC DNA]</scope>
    <source>
        <strain evidence="4">ING2-E5A</strain>
    </source>
</reference>
<keyword evidence="1" id="KW-0143">Chaperone</keyword>
<keyword evidence="1" id="KW-0963">Cytoplasm</keyword>
<dbReference type="InterPro" id="IPR056792">
    <property type="entry name" value="PRC_RimM"/>
</dbReference>
<feature type="domain" description="RimM N-terminal" evidence="2">
    <location>
        <begin position="10"/>
        <end position="90"/>
    </location>
</feature>
<dbReference type="InterPro" id="IPR011961">
    <property type="entry name" value="RimM"/>
</dbReference>
<dbReference type="SUPFAM" id="SSF50447">
    <property type="entry name" value="Translation proteins"/>
    <property type="match status" value="1"/>
</dbReference>
<dbReference type="NCBIfam" id="TIGR02273">
    <property type="entry name" value="16S_RimM"/>
    <property type="match status" value="1"/>
</dbReference>
<feature type="domain" description="Ribosome maturation factor RimM PRC barrel" evidence="3">
    <location>
        <begin position="103"/>
        <end position="170"/>
    </location>
</feature>
<sequence>MIRPEEVIKVGRLQKPYGIRGEISILFDKPVYADIDTEFYFLDIDHILVPFHVEEITYISDTAARVKFEDLDDESRASRYANLQVFLLRKQVEEGLEDGSADWDFFIGYRIVDQHEQDLGIIESVDFATINVLFIVKGEEGEHLIPATEDFIVRIDERQRIIHMDLPEGLIGVG</sequence>
<dbReference type="Proteomes" id="UP000178485">
    <property type="component" value="Chromosome i"/>
</dbReference>
<accession>A0A1G4G6J5</accession>
<gene>
    <name evidence="1 4" type="primary">rimM</name>
    <name evidence="4" type="ORF">ING2E5A_1320</name>
</gene>
<evidence type="ECO:0000256" key="1">
    <source>
        <dbReference type="HAMAP-Rule" id="MF_00014"/>
    </source>
</evidence>
<keyword evidence="1" id="KW-0698">rRNA processing</keyword>